<dbReference type="SUPFAM" id="SSF52540">
    <property type="entry name" value="P-loop containing nucleoside triphosphate hydrolases"/>
    <property type="match status" value="1"/>
</dbReference>
<dbReference type="Proteomes" id="UP001064489">
    <property type="component" value="Chromosome 1"/>
</dbReference>
<comment type="caution">
    <text evidence="1">The sequence shown here is derived from an EMBL/GenBank/DDBJ whole genome shotgun (WGS) entry which is preliminary data.</text>
</comment>
<dbReference type="AlphaFoldDB" id="A0AAD5P107"/>
<name>A0AAD5P107_ACENE</name>
<gene>
    <name evidence="1" type="ORF">LWI28_007653</name>
</gene>
<accession>A0AAD5P107</accession>
<proteinExistence type="predicted"/>
<evidence type="ECO:0000313" key="1">
    <source>
        <dbReference type="EMBL" id="KAI9194619.1"/>
    </source>
</evidence>
<dbReference type="InterPro" id="IPR027417">
    <property type="entry name" value="P-loop_NTPase"/>
</dbReference>
<dbReference type="Gene3D" id="3.40.50.300">
    <property type="entry name" value="P-loop containing nucleotide triphosphate hydrolases"/>
    <property type="match status" value="1"/>
</dbReference>
<reference evidence="1" key="2">
    <citation type="submission" date="2023-02" db="EMBL/GenBank/DDBJ databases">
        <authorList>
            <person name="Swenson N.G."/>
            <person name="Wegrzyn J.L."/>
            <person name="Mcevoy S.L."/>
        </authorList>
    </citation>
    <scope>NUCLEOTIDE SEQUENCE</scope>
    <source>
        <strain evidence="1">91603</strain>
        <tissue evidence="1">Leaf</tissue>
    </source>
</reference>
<organism evidence="1 2">
    <name type="scientific">Acer negundo</name>
    <name type="common">Box elder</name>
    <dbReference type="NCBI Taxonomy" id="4023"/>
    <lineage>
        <taxon>Eukaryota</taxon>
        <taxon>Viridiplantae</taxon>
        <taxon>Streptophyta</taxon>
        <taxon>Embryophyta</taxon>
        <taxon>Tracheophyta</taxon>
        <taxon>Spermatophyta</taxon>
        <taxon>Magnoliopsida</taxon>
        <taxon>eudicotyledons</taxon>
        <taxon>Gunneridae</taxon>
        <taxon>Pentapetalae</taxon>
        <taxon>rosids</taxon>
        <taxon>malvids</taxon>
        <taxon>Sapindales</taxon>
        <taxon>Sapindaceae</taxon>
        <taxon>Hippocastanoideae</taxon>
        <taxon>Acereae</taxon>
        <taxon>Acer</taxon>
    </lineage>
</organism>
<keyword evidence="2" id="KW-1185">Reference proteome</keyword>
<reference evidence="1" key="1">
    <citation type="journal article" date="2022" name="Plant J.">
        <title>Strategies of tolerance reflected in two North American maple genomes.</title>
        <authorList>
            <person name="McEvoy S.L."/>
            <person name="Sezen U.U."/>
            <person name="Trouern-Trend A."/>
            <person name="McMahon S.M."/>
            <person name="Schaberg P.G."/>
            <person name="Yang J."/>
            <person name="Wegrzyn J.L."/>
            <person name="Swenson N.G."/>
        </authorList>
    </citation>
    <scope>NUCLEOTIDE SEQUENCE</scope>
    <source>
        <strain evidence="1">91603</strain>
    </source>
</reference>
<sequence>MSQAVISIERLENYMKSGELKEDSVEREEGCSGNISVEVKDRTFSWEDEGGEEVLKNLNLEIEKRQLAAVVGTVGSGKSSLWLQFSVKCTKYQERSQFVVPQHMLHKHHGFKMVPFETIYYLVHNMT</sequence>
<dbReference type="EMBL" id="JAJSOW010000003">
    <property type="protein sequence ID" value="KAI9194619.1"/>
    <property type="molecule type" value="Genomic_DNA"/>
</dbReference>
<evidence type="ECO:0000313" key="2">
    <source>
        <dbReference type="Proteomes" id="UP001064489"/>
    </source>
</evidence>
<protein>
    <submittedName>
        <fullName evidence="1">Uncharacterized protein</fullName>
    </submittedName>
</protein>